<keyword evidence="2" id="KW-1185">Reference proteome</keyword>
<dbReference type="AlphaFoldDB" id="A0A9Q9I7J0"/>
<accession>A0A9Q9I7J0</accession>
<evidence type="ECO:0000313" key="2">
    <source>
        <dbReference type="Proteomes" id="UP001058003"/>
    </source>
</evidence>
<organism evidence="1 2">
    <name type="scientific">Dactylosporangium aurantiacum</name>
    <dbReference type="NCBI Taxonomy" id="35754"/>
    <lineage>
        <taxon>Bacteria</taxon>
        <taxon>Bacillati</taxon>
        <taxon>Actinomycetota</taxon>
        <taxon>Actinomycetes</taxon>
        <taxon>Micromonosporales</taxon>
        <taxon>Micromonosporaceae</taxon>
        <taxon>Dactylosporangium</taxon>
    </lineage>
</organism>
<reference evidence="1" key="1">
    <citation type="submission" date="2021-04" db="EMBL/GenBank/DDBJ databases">
        <title>Dactylosporangium aurantiacum NRRL B-8018 full assembly.</title>
        <authorList>
            <person name="Hartkoorn R.C."/>
            <person name="Beaudoing E."/>
            <person name="Hot D."/>
        </authorList>
    </citation>
    <scope>NUCLEOTIDE SEQUENCE</scope>
    <source>
        <strain evidence="1">NRRL B-8018</strain>
    </source>
</reference>
<evidence type="ECO:0000313" key="1">
    <source>
        <dbReference type="EMBL" id="UWZ51104.1"/>
    </source>
</evidence>
<dbReference type="EMBL" id="CP073767">
    <property type="protein sequence ID" value="UWZ51104.1"/>
    <property type="molecule type" value="Genomic_DNA"/>
</dbReference>
<sequence>MEFAVFVIALLAVAILSSGSAWIARRLSRDPLELPRGERAEAVLCGRLLAGRLPAEQYRRDMAVLAEREAHRHAPLTSPDP</sequence>
<dbReference type="KEGG" id="daur:Daura_30585"/>
<proteinExistence type="predicted"/>
<gene>
    <name evidence="1" type="ORF">Daura_30585</name>
</gene>
<name>A0A9Q9I7J0_9ACTN</name>
<protein>
    <submittedName>
        <fullName evidence="1">Uncharacterized protein</fullName>
    </submittedName>
</protein>
<dbReference type="RefSeq" id="WP_156090265.1">
    <property type="nucleotide sequence ID" value="NZ_CP073767.1"/>
</dbReference>
<dbReference type="Proteomes" id="UP001058003">
    <property type="component" value="Chromosome"/>
</dbReference>